<dbReference type="PROSITE" id="PS50885">
    <property type="entry name" value="HAMP"/>
    <property type="match status" value="1"/>
</dbReference>
<dbReference type="Proteomes" id="UP000055702">
    <property type="component" value="Unassembled WGS sequence"/>
</dbReference>
<dbReference type="SMART" id="SM00304">
    <property type="entry name" value="HAMP"/>
    <property type="match status" value="1"/>
</dbReference>
<keyword evidence="2 4" id="KW-0807">Transducer</keyword>
<keyword evidence="6" id="KW-1133">Transmembrane helix</keyword>
<accession>A0A119CYM6</accession>
<keyword evidence="6" id="KW-0812">Transmembrane</keyword>
<dbReference type="FunFam" id="1.10.287.950:FF:000001">
    <property type="entry name" value="Methyl-accepting chemotaxis sensory transducer"/>
    <property type="match status" value="1"/>
</dbReference>
<gene>
    <name evidence="9" type="ORF">AWJ07_10625</name>
</gene>
<feature type="transmembrane region" description="Helical" evidence="6">
    <location>
        <begin position="12"/>
        <end position="31"/>
    </location>
</feature>
<dbReference type="Pfam" id="PF00672">
    <property type="entry name" value="HAMP"/>
    <property type="match status" value="1"/>
</dbReference>
<comment type="subcellular location">
    <subcellularLocation>
        <location evidence="1">Membrane</location>
    </subcellularLocation>
</comment>
<dbReference type="InterPro" id="IPR004089">
    <property type="entry name" value="MCPsignal_dom"/>
</dbReference>
<dbReference type="RefSeq" id="WP_059747936.1">
    <property type="nucleotide sequence ID" value="NZ_LRDC01000079.1"/>
</dbReference>
<dbReference type="AlphaFoldDB" id="A0A119CYM6"/>
<feature type="domain" description="HAMP" evidence="8">
    <location>
        <begin position="349"/>
        <end position="401"/>
    </location>
</feature>
<evidence type="ECO:0000259" key="7">
    <source>
        <dbReference type="PROSITE" id="PS50111"/>
    </source>
</evidence>
<dbReference type="Gene3D" id="1.10.287.950">
    <property type="entry name" value="Methyl-accepting chemotaxis protein"/>
    <property type="match status" value="1"/>
</dbReference>
<proteinExistence type="inferred from homology"/>
<evidence type="ECO:0000256" key="4">
    <source>
        <dbReference type="PROSITE-ProRule" id="PRU00284"/>
    </source>
</evidence>
<feature type="domain" description="Methyl-accepting transducer" evidence="7">
    <location>
        <begin position="406"/>
        <end position="642"/>
    </location>
</feature>
<dbReference type="GO" id="GO:0006935">
    <property type="term" value="P:chemotaxis"/>
    <property type="evidence" value="ECO:0007669"/>
    <property type="project" value="UniProtKB-ARBA"/>
</dbReference>
<feature type="transmembrane region" description="Helical" evidence="6">
    <location>
        <begin position="328"/>
        <end position="346"/>
    </location>
</feature>
<evidence type="ECO:0000256" key="2">
    <source>
        <dbReference type="ARBA" id="ARBA00023224"/>
    </source>
</evidence>
<dbReference type="Pfam" id="PF00015">
    <property type="entry name" value="MCPsignal"/>
    <property type="match status" value="1"/>
</dbReference>
<organism evidence="9">
    <name type="scientific">Shewanella frigidimarina</name>
    <dbReference type="NCBI Taxonomy" id="56812"/>
    <lineage>
        <taxon>Bacteria</taxon>
        <taxon>Pseudomonadati</taxon>
        <taxon>Pseudomonadota</taxon>
        <taxon>Gammaproteobacteria</taxon>
        <taxon>Alteromonadales</taxon>
        <taxon>Shewanellaceae</taxon>
        <taxon>Shewanella</taxon>
    </lineage>
</organism>
<evidence type="ECO:0000256" key="5">
    <source>
        <dbReference type="SAM" id="MobiDB-lite"/>
    </source>
</evidence>
<evidence type="ECO:0000259" key="8">
    <source>
        <dbReference type="PROSITE" id="PS50885"/>
    </source>
</evidence>
<comment type="similarity">
    <text evidence="3">Belongs to the methyl-accepting chemotaxis (MCP) protein family.</text>
</comment>
<dbReference type="PANTHER" id="PTHR32089">
    <property type="entry name" value="METHYL-ACCEPTING CHEMOTAXIS PROTEIN MCPB"/>
    <property type="match status" value="1"/>
</dbReference>
<reference evidence="9 10" key="1">
    <citation type="submission" date="2016-01" db="EMBL/GenBank/DDBJ databases">
        <title>Draft genome of the antarctic isolate Shewanella frigidimarina Ag06-30.</title>
        <authorList>
            <person name="Parmeciano Di Noto G."/>
            <person name="Vazquez S."/>
            <person name="Mac Cormack W."/>
            <person name="Iriarte A."/>
            <person name="Quiroga C."/>
        </authorList>
    </citation>
    <scope>NUCLEOTIDE SEQUENCE [LARGE SCALE GENOMIC DNA]</scope>
    <source>
        <strain evidence="9 10">Ag06-30</strain>
    </source>
</reference>
<dbReference type="SMART" id="SM00283">
    <property type="entry name" value="MA"/>
    <property type="match status" value="1"/>
</dbReference>
<name>A0A119CYM6_SHEFR</name>
<dbReference type="GO" id="GO:0016020">
    <property type="term" value="C:membrane"/>
    <property type="evidence" value="ECO:0007669"/>
    <property type="project" value="UniProtKB-SubCell"/>
</dbReference>
<dbReference type="GO" id="GO:0007165">
    <property type="term" value="P:signal transduction"/>
    <property type="evidence" value="ECO:0007669"/>
    <property type="project" value="UniProtKB-KW"/>
</dbReference>
<evidence type="ECO:0000313" key="9">
    <source>
        <dbReference type="EMBL" id="KVW99991.1"/>
    </source>
</evidence>
<evidence type="ECO:0000313" key="10">
    <source>
        <dbReference type="Proteomes" id="UP000055702"/>
    </source>
</evidence>
<feature type="compositionally biased region" description="Polar residues" evidence="5">
    <location>
        <begin position="447"/>
        <end position="458"/>
    </location>
</feature>
<dbReference type="PANTHER" id="PTHR32089:SF70">
    <property type="entry name" value="ENERGY TAXIS MODULATING METHYL ACCEPTING SENSORY TRANSDUCER"/>
    <property type="match status" value="1"/>
</dbReference>
<evidence type="ECO:0000256" key="6">
    <source>
        <dbReference type="SAM" id="Phobius"/>
    </source>
</evidence>
<feature type="region of interest" description="Disordered" evidence="5">
    <location>
        <begin position="443"/>
        <end position="463"/>
    </location>
</feature>
<dbReference type="InterPro" id="IPR003660">
    <property type="entry name" value="HAMP_dom"/>
</dbReference>
<comment type="caution">
    <text evidence="9">The sequence shown here is derived from an EMBL/GenBank/DDBJ whole genome shotgun (WGS) entry which is preliminary data.</text>
</comment>
<keyword evidence="6" id="KW-0472">Membrane</keyword>
<dbReference type="SUPFAM" id="SSF58104">
    <property type="entry name" value="Methyl-accepting chemotaxis protein (MCP) signaling domain"/>
    <property type="match status" value="1"/>
</dbReference>
<evidence type="ECO:0000256" key="1">
    <source>
        <dbReference type="ARBA" id="ARBA00004370"/>
    </source>
</evidence>
<dbReference type="CDD" id="cd06225">
    <property type="entry name" value="HAMP"/>
    <property type="match status" value="1"/>
</dbReference>
<evidence type="ECO:0000256" key="3">
    <source>
        <dbReference type="ARBA" id="ARBA00029447"/>
    </source>
</evidence>
<protein>
    <submittedName>
        <fullName evidence="9">Chemotaxis protein</fullName>
    </submittedName>
</protein>
<dbReference type="PROSITE" id="PS50111">
    <property type="entry name" value="CHEMOTAXIS_TRANSDUC_2"/>
    <property type="match status" value="1"/>
</dbReference>
<dbReference type="EMBL" id="LRDC01000079">
    <property type="protein sequence ID" value="KVW99991.1"/>
    <property type="molecule type" value="Genomic_DNA"/>
</dbReference>
<sequence length="678" mass="74476">MTIFELTIKQKIALGFASIGLLLLAGSSFFYHSLSKIQTANINIETLAVPVQNQSNALQITLLKMAKTGSLAYSQINNDNIDLSYKQFKQLQLEFREVLKTLSAKVADQPTMLQSLTQAQKSYQQYEQQSHIMFSAKLEIGQNRDSFSALKQQFDNVRINASNNMIDLELIEAPPGEQQLLNEVIGGGVRIDDMLFTLGNTMTELGRLTAVDAVNIHKQDVAMLLGNVTVNGNYLTQQAEPLGATELFVDFDTNLKAIKQFTDKPGSLYLAQENVVNQQRLAENSNLQSNTFFDATNNQLEQLVKLANERFHQLQMVAIDDVSTAQTLAVAMAVVFVLMAMFIYYFTSKAMLGPLQAINSALSRIASGDLSRRLTKRNNDEFGELMDNINKLSDDLTNLLQDISRDAHLLDESAIRSQAQSETISRSASAQINNISQAKQLAEQIHHSSNQVNEQASESEQHVKLASSQGLQIKSIANDNRFRIEALSTSLRDSVEIMAKLSQHSDNIGGILTTISAIADQTNLLALNAAIEAARAGEHGRGFAVVADEVRSLASRTQLSTAEIQTMISALQQETTYAVTAISQGRIQASECVEQSQSLHDAIEQIEAALSTINGMSQSITHAANEQVSHSQQIEQTMIQTADAAEQNAQESASMTQQSQLLNQLAHSLTTSVERFTL</sequence>